<sequence length="283" mass="31253">MKFIVPGVNVKYAPPWKEEWFVFKGEWGNAAYNGGFEYPVPTQFKTKDKWAKGVLSLESRDILGKILKRGKTRKVAAPPTIGTPPNPPPGVLPSNEQPRITEKEIAPVSYPAVDVPSGSGSGDATHDEVVSRFKASCPRGSLMSMTKLPTEILADKGASVFVEVAFYFSSCYSPLFSTATDSSSSCQTGGYLIGVCSSPAEHSLSTPEAQLYLRCLDTKIVRSLRLREERECLKKEKRLLQYENRFLRETEQNLEALEGPSFKDGYFTACYEVATALPPSFDL</sequence>
<organism evidence="2 3">
    <name type="scientific">Acer negundo</name>
    <name type="common">Box elder</name>
    <dbReference type="NCBI Taxonomy" id="4023"/>
    <lineage>
        <taxon>Eukaryota</taxon>
        <taxon>Viridiplantae</taxon>
        <taxon>Streptophyta</taxon>
        <taxon>Embryophyta</taxon>
        <taxon>Tracheophyta</taxon>
        <taxon>Spermatophyta</taxon>
        <taxon>Magnoliopsida</taxon>
        <taxon>eudicotyledons</taxon>
        <taxon>Gunneridae</taxon>
        <taxon>Pentapetalae</taxon>
        <taxon>rosids</taxon>
        <taxon>malvids</taxon>
        <taxon>Sapindales</taxon>
        <taxon>Sapindaceae</taxon>
        <taxon>Hippocastanoideae</taxon>
        <taxon>Acereae</taxon>
        <taxon>Acer</taxon>
    </lineage>
</organism>
<dbReference type="Proteomes" id="UP001064489">
    <property type="component" value="Chromosome 7"/>
</dbReference>
<gene>
    <name evidence="2" type="ORF">LWI28_009516</name>
</gene>
<evidence type="ECO:0000256" key="1">
    <source>
        <dbReference type="SAM" id="MobiDB-lite"/>
    </source>
</evidence>
<evidence type="ECO:0000313" key="2">
    <source>
        <dbReference type="EMBL" id="KAI9169247.1"/>
    </source>
</evidence>
<comment type="caution">
    <text evidence="2">The sequence shown here is derived from an EMBL/GenBank/DDBJ whole genome shotgun (WGS) entry which is preliminary data.</text>
</comment>
<feature type="compositionally biased region" description="Pro residues" evidence="1">
    <location>
        <begin position="81"/>
        <end position="91"/>
    </location>
</feature>
<reference evidence="2" key="1">
    <citation type="journal article" date="2022" name="Plant J.">
        <title>Strategies of tolerance reflected in two North American maple genomes.</title>
        <authorList>
            <person name="McEvoy S.L."/>
            <person name="Sezen U.U."/>
            <person name="Trouern-Trend A."/>
            <person name="McMahon S.M."/>
            <person name="Schaberg P.G."/>
            <person name="Yang J."/>
            <person name="Wegrzyn J.L."/>
            <person name="Swenson N.G."/>
        </authorList>
    </citation>
    <scope>NUCLEOTIDE SEQUENCE</scope>
    <source>
        <strain evidence="2">91603</strain>
    </source>
</reference>
<dbReference type="AlphaFoldDB" id="A0AAD5NN17"/>
<accession>A0AAD5NN17</accession>
<reference evidence="2" key="2">
    <citation type="submission" date="2023-02" db="EMBL/GenBank/DDBJ databases">
        <authorList>
            <person name="Swenson N.G."/>
            <person name="Wegrzyn J.L."/>
            <person name="Mcevoy S.L."/>
        </authorList>
    </citation>
    <scope>NUCLEOTIDE SEQUENCE</scope>
    <source>
        <strain evidence="2">91603</strain>
        <tissue evidence="2">Leaf</tissue>
    </source>
</reference>
<feature type="region of interest" description="Disordered" evidence="1">
    <location>
        <begin position="73"/>
        <end position="96"/>
    </location>
</feature>
<protein>
    <submittedName>
        <fullName evidence="2">Uncharacterized protein</fullName>
    </submittedName>
</protein>
<evidence type="ECO:0000313" key="3">
    <source>
        <dbReference type="Proteomes" id="UP001064489"/>
    </source>
</evidence>
<dbReference type="EMBL" id="JAJSOW010000104">
    <property type="protein sequence ID" value="KAI9169247.1"/>
    <property type="molecule type" value="Genomic_DNA"/>
</dbReference>
<keyword evidence="3" id="KW-1185">Reference proteome</keyword>
<name>A0AAD5NN17_ACENE</name>
<proteinExistence type="predicted"/>